<dbReference type="PANTHER" id="PTHR35995">
    <property type="entry name" value="OS04G0690500 PROTEIN"/>
    <property type="match status" value="1"/>
</dbReference>
<dbReference type="Pfam" id="PF05340">
    <property type="entry name" value="DUF740"/>
    <property type="match status" value="1"/>
</dbReference>
<name>A0A9Q1AK47_SALPP</name>
<reference evidence="1" key="2">
    <citation type="journal article" date="2023" name="Int. J. Mol. Sci.">
        <title>De Novo Assembly and Annotation of 11 Diverse Shrub Willow (Salix) Genomes Reveals Novel Gene Organization in Sex-Linked Regions.</title>
        <authorList>
            <person name="Hyden B."/>
            <person name="Feng K."/>
            <person name="Yates T.B."/>
            <person name="Jawdy S."/>
            <person name="Cereghino C."/>
            <person name="Smart L.B."/>
            <person name="Muchero W."/>
        </authorList>
    </citation>
    <scope>NUCLEOTIDE SEQUENCE</scope>
    <source>
        <tissue evidence="1">Shoot tip</tissue>
    </source>
</reference>
<reference evidence="1" key="1">
    <citation type="submission" date="2022-11" db="EMBL/GenBank/DDBJ databases">
        <authorList>
            <person name="Hyden B.L."/>
            <person name="Feng K."/>
            <person name="Yates T."/>
            <person name="Jawdy S."/>
            <person name="Smart L.B."/>
            <person name="Muchero W."/>
        </authorList>
    </citation>
    <scope>NUCLEOTIDE SEQUENCE</scope>
    <source>
        <tissue evidence="1">Shoot tip</tissue>
    </source>
</reference>
<evidence type="ECO:0000313" key="2">
    <source>
        <dbReference type="Proteomes" id="UP001151532"/>
    </source>
</evidence>
<proteinExistence type="predicted"/>
<accession>A0A9Q1AK47</accession>
<dbReference type="InterPro" id="IPR008004">
    <property type="entry name" value="OCTOPUS-like"/>
</dbReference>
<protein>
    <submittedName>
        <fullName evidence="1">Uncharacterized protein</fullName>
    </submittedName>
</protein>
<dbReference type="Proteomes" id="UP001151532">
    <property type="component" value="Chromosome 5"/>
</dbReference>
<dbReference type="AlphaFoldDB" id="A0A9Q1AK47"/>
<sequence>MNAYRSEDSSCCYFHPKEVFVGICPLCLSERLLILAANQGNRSSARAAHRNEGTAHKKPPINLPKIFAFGSLLSRLEFRNWNSNNTDHDAKSTSQEAFADSFISIKFEDNGAASWEKGTVSKVFIDPCSNPWNQNLNKEAKQDRDITETTSVIEQAKPHASLRWRRGIGHMFQLIRWKRSTKGHMCHVGTKVEGVKVRTSWIRSLTKRRTKE</sequence>
<gene>
    <name evidence="1" type="ORF">OIU79_017622</name>
</gene>
<organism evidence="1 2">
    <name type="scientific">Salix purpurea</name>
    <name type="common">Purple osier willow</name>
    <dbReference type="NCBI Taxonomy" id="77065"/>
    <lineage>
        <taxon>Eukaryota</taxon>
        <taxon>Viridiplantae</taxon>
        <taxon>Streptophyta</taxon>
        <taxon>Embryophyta</taxon>
        <taxon>Tracheophyta</taxon>
        <taxon>Spermatophyta</taxon>
        <taxon>Magnoliopsida</taxon>
        <taxon>eudicotyledons</taxon>
        <taxon>Gunneridae</taxon>
        <taxon>Pentapetalae</taxon>
        <taxon>rosids</taxon>
        <taxon>fabids</taxon>
        <taxon>Malpighiales</taxon>
        <taxon>Salicaceae</taxon>
        <taxon>Saliceae</taxon>
        <taxon>Salix</taxon>
    </lineage>
</organism>
<evidence type="ECO:0000313" key="1">
    <source>
        <dbReference type="EMBL" id="KAJ6774238.1"/>
    </source>
</evidence>
<keyword evidence="2" id="KW-1185">Reference proteome</keyword>
<dbReference type="OrthoDB" id="1924480at2759"/>
<comment type="caution">
    <text evidence="1">The sequence shown here is derived from an EMBL/GenBank/DDBJ whole genome shotgun (WGS) entry which is preliminary data.</text>
</comment>
<dbReference type="EMBL" id="JAPFFK010000002">
    <property type="protein sequence ID" value="KAJ6774238.1"/>
    <property type="molecule type" value="Genomic_DNA"/>
</dbReference>
<dbReference type="PANTHER" id="PTHR35995:SF1">
    <property type="entry name" value="OS04G0690500 PROTEIN"/>
    <property type="match status" value="1"/>
</dbReference>